<comment type="caution">
    <text evidence="1">The sequence shown here is derived from an EMBL/GenBank/DDBJ whole genome shotgun (WGS) entry which is preliminary data.</text>
</comment>
<proteinExistence type="predicted"/>
<reference evidence="1 2" key="1">
    <citation type="submission" date="2019-05" db="EMBL/GenBank/DDBJ databases">
        <title>Another draft genome of Portunus trituberculatus and its Hox gene families provides insights of decapod evolution.</title>
        <authorList>
            <person name="Jeong J.-H."/>
            <person name="Song I."/>
            <person name="Kim S."/>
            <person name="Choi T."/>
            <person name="Kim D."/>
            <person name="Ryu S."/>
            <person name="Kim W."/>
        </authorList>
    </citation>
    <scope>NUCLEOTIDE SEQUENCE [LARGE SCALE GENOMIC DNA]</scope>
    <source>
        <tissue evidence="1">Muscle</tissue>
    </source>
</reference>
<keyword evidence="2" id="KW-1185">Reference proteome</keyword>
<evidence type="ECO:0000313" key="2">
    <source>
        <dbReference type="Proteomes" id="UP000324222"/>
    </source>
</evidence>
<gene>
    <name evidence="1" type="ORF">E2C01_053877</name>
</gene>
<dbReference type="EMBL" id="VSRR010016924">
    <property type="protein sequence ID" value="MPC59849.1"/>
    <property type="molecule type" value="Genomic_DNA"/>
</dbReference>
<sequence length="76" mass="9136">MGRNLAFTPLSRNMWRIYISRLRISKDTKENTFPPHCFASLLVLIDKDTKKREYTRHHYTCYFLSQRAQCDKKTHG</sequence>
<name>A0A5B7GQD2_PORTR</name>
<dbReference type="Proteomes" id="UP000324222">
    <property type="component" value="Unassembled WGS sequence"/>
</dbReference>
<evidence type="ECO:0000313" key="1">
    <source>
        <dbReference type="EMBL" id="MPC59849.1"/>
    </source>
</evidence>
<accession>A0A5B7GQD2</accession>
<dbReference type="AlphaFoldDB" id="A0A5B7GQD2"/>
<organism evidence="1 2">
    <name type="scientific">Portunus trituberculatus</name>
    <name type="common">Swimming crab</name>
    <name type="synonym">Neptunus trituberculatus</name>
    <dbReference type="NCBI Taxonomy" id="210409"/>
    <lineage>
        <taxon>Eukaryota</taxon>
        <taxon>Metazoa</taxon>
        <taxon>Ecdysozoa</taxon>
        <taxon>Arthropoda</taxon>
        <taxon>Crustacea</taxon>
        <taxon>Multicrustacea</taxon>
        <taxon>Malacostraca</taxon>
        <taxon>Eumalacostraca</taxon>
        <taxon>Eucarida</taxon>
        <taxon>Decapoda</taxon>
        <taxon>Pleocyemata</taxon>
        <taxon>Brachyura</taxon>
        <taxon>Eubrachyura</taxon>
        <taxon>Portunoidea</taxon>
        <taxon>Portunidae</taxon>
        <taxon>Portuninae</taxon>
        <taxon>Portunus</taxon>
    </lineage>
</organism>
<protein>
    <submittedName>
        <fullName evidence="1">Uncharacterized protein</fullName>
    </submittedName>
</protein>